<dbReference type="Pfam" id="PF03108">
    <property type="entry name" value="DBD_Tnp_Mut"/>
    <property type="match status" value="1"/>
</dbReference>
<evidence type="ECO:0000259" key="12">
    <source>
        <dbReference type="PROSITE" id="PS50966"/>
    </source>
</evidence>
<evidence type="ECO:0000313" key="13">
    <source>
        <dbReference type="EnsemblPlants" id="Solyc06g072140.3.1"/>
    </source>
</evidence>
<keyword evidence="3 10" id="KW-0378">Hydrolase</keyword>
<dbReference type="EC" id="3.1.3.16" evidence="10"/>
<dbReference type="Pfam" id="PF00564">
    <property type="entry name" value="PB1"/>
    <property type="match status" value="1"/>
</dbReference>
<evidence type="ECO:0000256" key="3">
    <source>
        <dbReference type="ARBA" id="ARBA00022801"/>
    </source>
</evidence>
<dbReference type="InterPro" id="IPR004332">
    <property type="entry name" value="Transposase_MuDR"/>
</dbReference>
<feature type="region of interest" description="Disordered" evidence="11">
    <location>
        <begin position="1176"/>
        <end position="1214"/>
    </location>
</feature>
<evidence type="ECO:0000256" key="5">
    <source>
        <dbReference type="ARBA" id="ARBA00022912"/>
    </source>
</evidence>
<dbReference type="Gene3D" id="3.60.21.10">
    <property type="match status" value="1"/>
</dbReference>
<dbReference type="SUPFAM" id="SSF54277">
    <property type="entry name" value="CAD &amp; PB1 domains"/>
    <property type="match status" value="1"/>
</dbReference>
<dbReference type="InterPro" id="IPR004843">
    <property type="entry name" value="Calcineurin-like_PHP"/>
</dbReference>
<feature type="compositionally biased region" description="Polar residues" evidence="11">
    <location>
        <begin position="537"/>
        <end position="549"/>
    </location>
</feature>
<dbReference type="SMART" id="SM00575">
    <property type="entry name" value="ZnF_PMZ"/>
    <property type="match status" value="1"/>
</dbReference>
<dbReference type="Pfam" id="PF04434">
    <property type="entry name" value="SWIM"/>
    <property type="match status" value="1"/>
</dbReference>
<evidence type="ECO:0000256" key="11">
    <source>
        <dbReference type="SAM" id="MobiDB-lite"/>
    </source>
</evidence>
<dbReference type="SMART" id="SM00666">
    <property type="entry name" value="PB1"/>
    <property type="match status" value="1"/>
</dbReference>
<accession>A0A3Q7H1U9</accession>
<feature type="compositionally biased region" description="Basic and acidic residues" evidence="11">
    <location>
        <begin position="1201"/>
        <end position="1214"/>
    </location>
</feature>
<dbReference type="FunFam" id="3.60.21.10:FF:000005">
    <property type="entry name" value="Serine/threonine-protein phosphatase"/>
    <property type="match status" value="1"/>
</dbReference>
<dbReference type="InterPro" id="IPR006186">
    <property type="entry name" value="Ser/Thr-sp_prot-phosphatase"/>
</dbReference>
<feature type="compositionally biased region" description="Acidic residues" evidence="11">
    <location>
        <begin position="1179"/>
        <end position="1188"/>
    </location>
</feature>
<dbReference type="CDD" id="cd07415">
    <property type="entry name" value="MPP_PP2A_PP4_PP6"/>
    <property type="match status" value="1"/>
</dbReference>
<dbReference type="InterPro" id="IPR047129">
    <property type="entry name" value="PPA2-like"/>
</dbReference>
<feature type="region of interest" description="Disordered" evidence="11">
    <location>
        <begin position="602"/>
        <end position="641"/>
    </location>
</feature>
<name>A0A3Q7H1U9_SOLLC</name>
<dbReference type="GO" id="GO:0004722">
    <property type="term" value="F:protein serine/threonine phosphatase activity"/>
    <property type="evidence" value="ECO:0007669"/>
    <property type="project" value="UniProtKB-EC"/>
</dbReference>
<dbReference type="AlphaFoldDB" id="A0A3Q7H1U9"/>
<dbReference type="InterPro" id="IPR007527">
    <property type="entry name" value="Znf_SWIM"/>
</dbReference>
<dbReference type="PaxDb" id="4081-Solyc06g072140.2.1"/>
<dbReference type="PROSITE" id="PS00125">
    <property type="entry name" value="SER_THR_PHOSPHATASE"/>
    <property type="match status" value="1"/>
</dbReference>
<dbReference type="InParanoid" id="A0A3Q7H1U9"/>
<dbReference type="EnsemblPlants" id="Solyc06g072140.3.1">
    <property type="protein sequence ID" value="Solyc06g072140.3.1"/>
    <property type="gene ID" value="Solyc06g072140.3"/>
</dbReference>
<dbReference type="PRINTS" id="PR00114">
    <property type="entry name" value="STPHPHTASE"/>
</dbReference>
<evidence type="ECO:0000256" key="7">
    <source>
        <dbReference type="ARBA" id="ARBA00047986"/>
    </source>
</evidence>
<dbReference type="Gramene" id="Solyc06g072140.3.1">
    <property type="protein sequence ID" value="Solyc06g072140.3.1"/>
    <property type="gene ID" value="Solyc06g072140.3"/>
</dbReference>
<evidence type="ECO:0000256" key="1">
    <source>
        <dbReference type="ARBA" id="ARBA00022723"/>
    </source>
</evidence>
<evidence type="ECO:0000256" key="2">
    <source>
        <dbReference type="ARBA" id="ARBA00022771"/>
    </source>
</evidence>
<protein>
    <recommendedName>
        <fullName evidence="10">Serine/threonine-protein phosphatase</fullName>
        <ecNumber evidence="10">3.1.3.16</ecNumber>
    </recommendedName>
</protein>
<evidence type="ECO:0000256" key="6">
    <source>
        <dbReference type="ARBA" id="ARBA00023211"/>
    </source>
</evidence>
<dbReference type="InterPro" id="IPR018289">
    <property type="entry name" value="MULE_transposase_dom"/>
</dbReference>
<dbReference type="OMA" id="QISSQAY"/>
<keyword evidence="6" id="KW-0464">Manganese</keyword>
<dbReference type="InterPro" id="IPR006564">
    <property type="entry name" value="Znf_PMZ"/>
</dbReference>
<sequence>MDLDQWITKVKEGQHLAEDELQLLCEYVKEILIEESNVQPVNSPVTVCGDIHGQFHDLMKLFHTGGHVPETNYIFMGDFVDRGYNSLEVFTILLLLKARYPANITLLRGNHESRQLTQVYGFYDECQRKYGNANAWRYCTDVFDYLTLSAIIDGTVLCVHGGLSPDVRTIDQIRVIDRNCEIPHEGPFCDLMWSDPEEIETWAVSPRGAGWLFGSRVTTEFNHINKLDLVCRAHQLVQEGLKYMFQDKGLVTVWSAPNYCYRCGNVASILSFNENMEREVKFFTETEENNQMRGPRTGFPYAPFHHSWKQGVRKELLVSLIESPFVNYNFQQVGFEIVYSGGMIGKHIYAMVKGKLILICQSGGEFVNDVDGNLSYKGGEANAVNINQDTPYDDLKIKLAELCNLELTTVSIKYFLPKNRKTLINLRSEKDFKRMVEFHANSVTAEIFVSGKEGFDHDALNTYNERTIALKLAENVNHHGTPAGAADSGGLSTTPSKASLLRTVRTAAVSPIAIQNDCLVDVHISCQEPAINMAAESLSQTTTSSNPSSGHVAEEDSDYAPRSRAAVSSTAQSPISFDYDATPADTVKKRRRTASWKIGANGPTIVVTDNDSKEKSRKKKSRSSTGVMVGNDMEDEDGVELPDNFDSSSPITLRDEDLPEKLVATWKEGITGVDQDFKSVKEFRAALQKYAVAHRFVYKLKKNDATRVSGRCVVEGCSWKIHASRVPDAQTFRIRKYNDLHTCEGKSWKSSHRTRNWLVSIIKERLRDSPNDKPREIAKSILRDFGIKLRYSQVWRGMEDAKEQLQGSYSKSYNRLSWFCEKVVNTNPGTVVKLVLDDEKRLQRFFFSLHASIHGFKHGCRPLIFLEATSLRSKYKETLITATAVDADDCFFPVAFAVIDIENDDSWRWFLEQLKSALSTSHSITFISDREKNLKNSVFEVFENSSHGYSIFHLLESFKRNMKGPFHGDGRAVLPEIFLAAAHAVRLNGFKSLTEQIKQICSHAYDWLNQIEPECWTSLSFKGQHYNYITENVAEPYSKLIEDSRGSTIMQKIEALICMLSDLIDHRKLESSTWSTKLTPSKEKKMQKEAAKAHGLKVLISSDVLFEVHDEMTHVVNIENRECTCFEWKQSGLPCCHAVAVFNSIGKSVYDYCSSYFTVESYHFTYSASVNPIPGIGTADEEDGESDTADVLPPCPPELPIEEKPEQTKTMDPDKRTVTCSKCKEPGHNKASCKATL</sequence>
<feature type="region of interest" description="Disordered" evidence="11">
    <location>
        <begin position="537"/>
        <end position="576"/>
    </location>
</feature>
<dbReference type="PANTHER" id="PTHR45619">
    <property type="entry name" value="SERINE/THREONINE-PROTEIN PHOSPHATASE PP2A-RELATED"/>
    <property type="match status" value="1"/>
</dbReference>
<dbReference type="SMART" id="SM00156">
    <property type="entry name" value="PP2Ac"/>
    <property type="match status" value="1"/>
</dbReference>
<dbReference type="SUPFAM" id="SSF56300">
    <property type="entry name" value="Metallo-dependent phosphatases"/>
    <property type="match status" value="1"/>
</dbReference>
<keyword evidence="4" id="KW-0862">Zinc</keyword>
<dbReference type="STRING" id="4081.A0A3Q7H1U9"/>
<keyword evidence="14" id="KW-1185">Reference proteome</keyword>
<keyword evidence="5" id="KW-0904">Protein phosphatase</keyword>
<dbReference type="Pfam" id="PF00149">
    <property type="entry name" value="Metallophos"/>
    <property type="match status" value="1"/>
</dbReference>
<feature type="compositionally biased region" description="Polar residues" evidence="11">
    <location>
        <begin position="566"/>
        <end position="575"/>
    </location>
</feature>
<dbReference type="PROSITE" id="PS50966">
    <property type="entry name" value="ZF_SWIM"/>
    <property type="match status" value="1"/>
</dbReference>
<comment type="catalytic activity">
    <reaction evidence="7">
        <text>O-phospho-L-seryl-[protein] + H2O = L-seryl-[protein] + phosphate</text>
        <dbReference type="Rhea" id="RHEA:20629"/>
        <dbReference type="Rhea" id="RHEA-COMP:9863"/>
        <dbReference type="Rhea" id="RHEA-COMP:11604"/>
        <dbReference type="ChEBI" id="CHEBI:15377"/>
        <dbReference type="ChEBI" id="CHEBI:29999"/>
        <dbReference type="ChEBI" id="CHEBI:43474"/>
        <dbReference type="ChEBI" id="CHEBI:83421"/>
        <dbReference type="EC" id="3.1.3.16"/>
    </reaction>
    <physiologicalReaction direction="left-to-right" evidence="7">
        <dbReference type="Rhea" id="RHEA:20630"/>
    </physiologicalReaction>
</comment>
<dbReference type="InterPro" id="IPR000270">
    <property type="entry name" value="PB1_dom"/>
</dbReference>
<dbReference type="Pfam" id="PF10551">
    <property type="entry name" value="MULE"/>
    <property type="match status" value="1"/>
</dbReference>
<evidence type="ECO:0000256" key="4">
    <source>
        <dbReference type="ARBA" id="ARBA00022833"/>
    </source>
</evidence>
<evidence type="ECO:0000256" key="10">
    <source>
        <dbReference type="RuleBase" id="RU004273"/>
    </source>
</evidence>
<dbReference type="InterPro" id="IPR029052">
    <property type="entry name" value="Metallo-depent_PP-like"/>
</dbReference>
<dbReference type="Proteomes" id="UP000004994">
    <property type="component" value="Chromosome 6"/>
</dbReference>
<evidence type="ECO:0000256" key="9">
    <source>
        <dbReference type="PROSITE-ProRule" id="PRU00325"/>
    </source>
</evidence>
<feature type="domain" description="SWIM-type" evidence="12">
    <location>
        <begin position="1114"/>
        <end position="1146"/>
    </location>
</feature>
<keyword evidence="2 9" id="KW-0863">Zinc-finger</keyword>
<reference evidence="13" key="2">
    <citation type="submission" date="2019-01" db="UniProtKB">
        <authorList>
            <consortium name="EnsemblPlants"/>
        </authorList>
    </citation>
    <scope>IDENTIFICATION</scope>
    <source>
        <strain evidence="13">cv. Heinz 1706</strain>
    </source>
</reference>
<proteinExistence type="inferred from homology"/>
<reference evidence="13" key="1">
    <citation type="journal article" date="2012" name="Nature">
        <title>The tomato genome sequence provides insights into fleshy fruit evolution.</title>
        <authorList>
            <consortium name="Tomato Genome Consortium"/>
        </authorList>
    </citation>
    <scope>NUCLEOTIDE SEQUENCE [LARGE SCALE GENOMIC DNA]</scope>
    <source>
        <strain evidence="13">cv. Heinz 1706</strain>
    </source>
</reference>
<evidence type="ECO:0000256" key="8">
    <source>
        <dbReference type="ARBA" id="ARBA00048832"/>
    </source>
</evidence>
<comment type="similarity">
    <text evidence="10">Belongs to the PPP phosphatase family.</text>
</comment>
<dbReference type="GO" id="GO:0008270">
    <property type="term" value="F:zinc ion binding"/>
    <property type="evidence" value="ECO:0007669"/>
    <property type="project" value="UniProtKB-KW"/>
</dbReference>
<organism evidence="13">
    <name type="scientific">Solanum lycopersicum</name>
    <name type="common">Tomato</name>
    <name type="synonym">Lycopersicon esculentum</name>
    <dbReference type="NCBI Taxonomy" id="4081"/>
    <lineage>
        <taxon>Eukaryota</taxon>
        <taxon>Viridiplantae</taxon>
        <taxon>Streptophyta</taxon>
        <taxon>Embryophyta</taxon>
        <taxon>Tracheophyta</taxon>
        <taxon>Spermatophyta</taxon>
        <taxon>Magnoliopsida</taxon>
        <taxon>eudicotyledons</taxon>
        <taxon>Gunneridae</taxon>
        <taxon>Pentapetalae</taxon>
        <taxon>asterids</taxon>
        <taxon>lamiids</taxon>
        <taxon>Solanales</taxon>
        <taxon>Solanaceae</taxon>
        <taxon>Solanoideae</taxon>
        <taxon>Solaneae</taxon>
        <taxon>Solanum</taxon>
        <taxon>Solanum subgen. Lycopersicon</taxon>
    </lineage>
</organism>
<evidence type="ECO:0000313" key="14">
    <source>
        <dbReference type="Proteomes" id="UP000004994"/>
    </source>
</evidence>
<keyword evidence="1" id="KW-0479">Metal-binding</keyword>
<comment type="catalytic activity">
    <reaction evidence="8">
        <text>O-phospho-L-threonyl-[protein] + H2O = L-threonyl-[protein] + phosphate</text>
        <dbReference type="Rhea" id="RHEA:47004"/>
        <dbReference type="Rhea" id="RHEA-COMP:11060"/>
        <dbReference type="Rhea" id="RHEA-COMP:11605"/>
        <dbReference type="ChEBI" id="CHEBI:15377"/>
        <dbReference type="ChEBI" id="CHEBI:30013"/>
        <dbReference type="ChEBI" id="CHEBI:43474"/>
        <dbReference type="ChEBI" id="CHEBI:61977"/>
        <dbReference type="EC" id="3.1.3.16"/>
    </reaction>
    <physiologicalReaction direction="left-to-right" evidence="8">
        <dbReference type="Rhea" id="RHEA:47005"/>
    </physiologicalReaction>
</comment>